<proteinExistence type="predicted"/>
<dbReference type="SUPFAM" id="SSF48613">
    <property type="entry name" value="Heme oxygenase-like"/>
    <property type="match status" value="1"/>
</dbReference>
<dbReference type="AlphaFoldDB" id="A0A2K8SIS5"/>
<evidence type="ECO:0000313" key="2">
    <source>
        <dbReference type="Proteomes" id="UP000232003"/>
    </source>
</evidence>
<dbReference type="Gene3D" id="1.20.910.10">
    <property type="entry name" value="Heme oxygenase-like"/>
    <property type="match status" value="1"/>
</dbReference>
<sequence length="292" mass="32287">MPNDFLTDIEWIPIASDKVVVATADRVWLYLPSSGDSSDFLAQPRSGAGSVATTQKLFDTSIVLAKRAVLSSHRPPALSRTRWIWHLAGQYHLTHSTPRLMEEAAQLFAAAGRESLAQWATQKAIEERGHDRLALLDIQSLGYKAEAVVEALVPPSAKVLLDYFTRSVQAPDPLSCVGYCYTLERLATAISQEYIQAVEALLPPGTNATRCLRVHSGVGSDVEHVEETVALVAALAPEERTRVAIACYETALLYFSSPQRSYPSDEELQQILRPLTLHPHQQEESDCLLLRR</sequence>
<name>A0A2K8SIS5_9NOSO</name>
<dbReference type="EMBL" id="CP024785">
    <property type="protein sequence ID" value="AUB35374.1"/>
    <property type="molecule type" value="Genomic_DNA"/>
</dbReference>
<dbReference type="OrthoDB" id="482780at2"/>
<reference evidence="1 2" key="1">
    <citation type="submission" date="2017-11" db="EMBL/GenBank/DDBJ databases">
        <title>Complete genome of a free-living desiccation-tolerant cyanobacterium and its photosynthetic adaptation to extreme terrestrial habitat.</title>
        <authorList>
            <person name="Shang J."/>
        </authorList>
    </citation>
    <scope>NUCLEOTIDE SEQUENCE [LARGE SCALE GENOMIC DNA]</scope>
    <source>
        <strain evidence="1 2">CCNUN1</strain>
    </source>
</reference>
<accession>A0A2K8SIS5</accession>
<dbReference type="RefSeq" id="WP_100897619.1">
    <property type="nucleotide sequence ID" value="NZ_CAWNNC010000001.1"/>
</dbReference>
<evidence type="ECO:0000313" key="1">
    <source>
        <dbReference type="EMBL" id="AUB35374.1"/>
    </source>
</evidence>
<organism evidence="1 2">
    <name type="scientific">Nostoc flagelliforme CCNUN1</name>
    <dbReference type="NCBI Taxonomy" id="2038116"/>
    <lineage>
        <taxon>Bacteria</taxon>
        <taxon>Bacillati</taxon>
        <taxon>Cyanobacteriota</taxon>
        <taxon>Cyanophyceae</taxon>
        <taxon>Nostocales</taxon>
        <taxon>Nostocaceae</taxon>
        <taxon>Nostoc</taxon>
    </lineage>
</organism>
<dbReference type="KEGG" id="nfl:COO91_01252"/>
<gene>
    <name evidence="1" type="ORF">COO91_01252</name>
</gene>
<dbReference type="InterPro" id="IPR016084">
    <property type="entry name" value="Haem_Oase-like_multi-hlx"/>
</dbReference>
<keyword evidence="2" id="KW-1185">Reference proteome</keyword>
<dbReference type="Proteomes" id="UP000232003">
    <property type="component" value="Chromosome"/>
</dbReference>
<protein>
    <submittedName>
        <fullName evidence="1">Thiaminase</fullName>
    </submittedName>
</protein>